<dbReference type="SUPFAM" id="SSF46785">
    <property type="entry name" value="Winged helix' DNA-binding domain"/>
    <property type="match status" value="1"/>
</dbReference>
<evidence type="ECO:0000256" key="2">
    <source>
        <dbReference type="ARBA" id="ARBA00023125"/>
    </source>
</evidence>
<dbReference type="InterPro" id="IPR014710">
    <property type="entry name" value="RmlC-like_jellyroll"/>
</dbReference>
<dbReference type="PROSITE" id="PS51063">
    <property type="entry name" value="HTH_CRP_2"/>
    <property type="match status" value="1"/>
</dbReference>
<keyword evidence="3" id="KW-0804">Transcription</keyword>
<dbReference type="EMBL" id="CP058559">
    <property type="protein sequence ID" value="QNO13587.1"/>
    <property type="molecule type" value="Genomic_DNA"/>
</dbReference>
<accession>A0A7G9W4H5</accession>
<dbReference type="SUPFAM" id="SSF51206">
    <property type="entry name" value="cAMP-binding domain-like"/>
    <property type="match status" value="1"/>
</dbReference>
<dbReference type="InterPro" id="IPR050397">
    <property type="entry name" value="Env_Response_Regulators"/>
</dbReference>
<dbReference type="InterPro" id="IPR036388">
    <property type="entry name" value="WH-like_DNA-bd_sf"/>
</dbReference>
<dbReference type="SMART" id="SM00100">
    <property type="entry name" value="cNMP"/>
    <property type="match status" value="1"/>
</dbReference>
<dbReference type="KEGG" id="acae:HYG86_01790"/>
<evidence type="ECO:0000259" key="5">
    <source>
        <dbReference type="PROSITE" id="PS51063"/>
    </source>
</evidence>
<reference evidence="6 7" key="1">
    <citation type="submission" date="2020-07" db="EMBL/GenBank/DDBJ databases">
        <title>Alkalicella. sp. LB2 genome.</title>
        <authorList>
            <person name="Postec A."/>
            <person name="Quemeneur M."/>
        </authorList>
    </citation>
    <scope>NUCLEOTIDE SEQUENCE [LARGE SCALE GENOMIC DNA]</scope>
    <source>
        <strain evidence="6 7">LB2</strain>
    </source>
</reference>
<evidence type="ECO:0000259" key="4">
    <source>
        <dbReference type="PROSITE" id="PS50042"/>
    </source>
</evidence>
<dbReference type="PANTHER" id="PTHR24567:SF74">
    <property type="entry name" value="HTH-TYPE TRANSCRIPTIONAL REGULATOR ARCR"/>
    <property type="match status" value="1"/>
</dbReference>
<organism evidence="6 7">
    <name type="scientific">Alkalicella caledoniensis</name>
    <dbReference type="NCBI Taxonomy" id="2731377"/>
    <lineage>
        <taxon>Bacteria</taxon>
        <taxon>Bacillati</taxon>
        <taxon>Bacillota</taxon>
        <taxon>Clostridia</taxon>
        <taxon>Eubacteriales</taxon>
        <taxon>Proteinivoracaceae</taxon>
        <taxon>Alkalicella</taxon>
    </lineage>
</organism>
<dbReference type="PROSITE" id="PS50042">
    <property type="entry name" value="CNMP_BINDING_3"/>
    <property type="match status" value="1"/>
</dbReference>
<protein>
    <submittedName>
        <fullName evidence="6">Crp/Fnr family transcriptional regulator</fullName>
    </submittedName>
</protein>
<dbReference type="Pfam" id="PF13545">
    <property type="entry name" value="HTH_Crp_2"/>
    <property type="match status" value="1"/>
</dbReference>
<evidence type="ECO:0000256" key="3">
    <source>
        <dbReference type="ARBA" id="ARBA00023163"/>
    </source>
</evidence>
<dbReference type="InterPro" id="IPR036390">
    <property type="entry name" value="WH_DNA-bd_sf"/>
</dbReference>
<dbReference type="GO" id="GO:0003677">
    <property type="term" value="F:DNA binding"/>
    <property type="evidence" value="ECO:0007669"/>
    <property type="project" value="UniProtKB-KW"/>
</dbReference>
<evidence type="ECO:0000313" key="7">
    <source>
        <dbReference type="Proteomes" id="UP000516160"/>
    </source>
</evidence>
<evidence type="ECO:0000313" key="6">
    <source>
        <dbReference type="EMBL" id="QNO13587.1"/>
    </source>
</evidence>
<dbReference type="InterPro" id="IPR018490">
    <property type="entry name" value="cNMP-bd_dom_sf"/>
</dbReference>
<dbReference type="AlphaFoldDB" id="A0A7G9W4H5"/>
<proteinExistence type="predicted"/>
<dbReference type="InterPro" id="IPR000595">
    <property type="entry name" value="cNMP-bd_dom"/>
</dbReference>
<dbReference type="PRINTS" id="PR00034">
    <property type="entry name" value="HTHCRP"/>
</dbReference>
<keyword evidence="7" id="KW-1185">Reference proteome</keyword>
<evidence type="ECO:0000256" key="1">
    <source>
        <dbReference type="ARBA" id="ARBA00023015"/>
    </source>
</evidence>
<keyword evidence="1" id="KW-0805">Transcription regulation</keyword>
<dbReference type="GO" id="GO:0003700">
    <property type="term" value="F:DNA-binding transcription factor activity"/>
    <property type="evidence" value="ECO:0007669"/>
    <property type="project" value="TreeGrafter"/>
</dbReference>
<dbReference type="InterPro" id="IPR012318">
    <property type="entry name" value="HTH_CRP"/>
</dbReference>
<dbReference type="SMART" id="SM00419">
    <property type="entry name" value="HTH_CRP"/>
    <property type="match status" value="1"/>
</dbReference>
<gene>
    <name evidence="6" type="ORF">HYG86_01790</name>
</gene>
<dbReference type="CDD" id="cd00092">
    <property type="entry name" value="HTH_CRP"/>
    <property type="match status" value="1"/>
</dbReference>
<dbReference type="GO" id="GO:0005829">
    <property type="term" value="C:cytosol"/>
    <property type="evidence" value="ECO:0007669"/>
    <property type="project" value="TreeGrafter"/>
</dbReference>
<dbReference type="Pfam" id="PF00027">
    <property type="entry name" value="cNMP_binding"/>
    <property type="match status" value="1"/>
</dbReference>
<dbReference type="Gene3D" id="1.10.10.10">
    <property type="entry name" value="Winged helix-like DNA-binding domain superfamily/Winged helix DNA-binding domain"/>
    <property type="match status" value="1"/>
</dbReference>
<name>A0A7G9W4H5_ALKCA</name>
<dbReference type="CDD" id="cd00038">
    <property type="entry name" value="CAP_ED"/>
    <property type="match status" value="1"/>
</dbReference>
<feature type="domain" description="Cyclic nucleotide-binding" evidence="4">
    <location>
        <begin position="14"/>
        <end position="117"/>
    </location>
</feature>
<dbReference type="PANTHER" id="PTHR24567">
    <property type="entry name" value="CRP FAMILY TRANSCRIPTIONAL REGULATORY PROTEIN"/>
    <property type="match status" value="1"/>
</dbReference>
<dbReference type="Gene3D" id="2.60.120.10">
    <property type="entry name" value="Jelly Rolls"/>
    <property type="match status" value="1"/>
</dbReference>
<sequence>MIKLTIDTVKKLDLFSNADPETLEVITKLLKIRTYPKGSYVFLEDQPAFGICFLINGSVKITKSDSSGKEHILKLVKESSVFGEVVLFNGGNYPATAITIQDSEIAILYNNDLEEQIKTDPQLALNLIKIISVRLRNAQDKIKQLALMDTKRRLYSLIINWSNNSERKGDSIYIDVSLTQQEIADLIGTTRETVTRTLKELKDSKVIEMSKGQIILLDMDRLKTYALI</sequence>
<feature type="domain" description="HTH crp-type" evidence="5">
    <location>
        <begin position="148"/>
        <end position="220"/>
    </location>
</feature>
<dbReference type="Proteomes" id="UP000516160">
    <property type="component" value="Chromosome"/>
</dbReference>
<keyword evidence="2" id="KW-0238">DNA-binding</keyword>
<dbReference type="RefSeq" id="WP_213167256.1">
    <property type="nucleotide sequence ID" value="NZ_CP058559.1"/>
</dbReference>